<evidence type="ECO:0000313" key="3">
    <source>
        <dbReference type="EMBL" id="CUH68715.1"/>
    </source>
</evidence>
<keyword evidence="2" id="KW-0812">Transmembrane</keyword>
<proteinExistence type="predicted"/>
<feature type="transmembrane region" description="Helical" evidence="2">
    <location>
        <begin position="125"/>
        <end position="142"/>
    </location>
</feature>
<feature type="region of interest" description="Disordered" evidence="1">
    <location>
        <begin position="1"/>
        <end position="21"/>
    </location>
</feature>
<dbReference type="STRING" id="53501.SAMN04488043_106215"/>
<feature type="compositionally biased region" description="Basic and acidic residues" evidence="1">
    <location>
        <begin position="1"/>
        <end position="10"/>
    </location>
</feature>
<keyword evidence="4" id="KW-1185">Reference proteome</keyword>
<organism evidence="3 4">
    <name type="scientific">Thalassovita gelatinovora</name>
    <name type="common">Thalassobius gelatinovorus</name>
    <dbReference type="NCBI Taxonomy" id="53501"/>
    <lineage>
        <taxon>Bacteria</taxon>
        <taxon>Pseudomonadati</taxon>
        <taxon>Pseudomonadota</taxon>
        <taxon>Alphaproteobacteria</taxon>
        <taxon>Rhodobacterales</taxon>
        <taxon>Roseobacteraceae</taxon>
        <taxon>Thalassovita</taxon>
    </lineage>
</organism>
<name>A0A0P1FLJ9_THAGE</name>
<evidence type="ECO:0000256" key="1">
    <source>
        <dbReference type="SAM" id="MobiDB-lite"/>
    </source>
</evidence>
<sequence>MVEAHREADQSPRSYSTAFDKMTKGDHNDLIGLVAYARYKQMVRDEVLQGQRTAGTPKNPSDQVVEFYRNAARQELQTFAANAIDEAAEEIQQSALLDRINSATSEIQRHISDSTGALRAITTNVIAWAFTLLITLLAFLLLQQPELFERFRDSFDSYVDAPAEESDIQLSDQ</sequence>
<dbReference type="Proteomes" id="UP000051587">
    <property type="component" value="Unassembled WGS sequence"/>
</dbReference>
<keyword evidence="2" id="KW-1133">Transmembrane helix</keyword>
<evidence type="ECO:0000256" key="2">
    <source>
        <dbReference type="SAM" id="Phobius"/>
    </source>
</evidence>
<dbReference type="EMBL" id="CYSA01000028">
    <property type="protein sequence ID" value="CUH68715.1"/>
    <property type="molecule type" value="Genomic_DNA"/>
</dbReference>
<accession>A0A0P1FLJ9</accession>
<evidence type="ECO:0000313" key="4">
    <source>
        <dbReference type="Proteomes" id="UP000051587"/>
    </source>
</evidence>
<gene>
    <name evidence="3" type="ORF">TG4357_03754</name>
</gene>
<keyword evidence="2" id="KW-0472">Membrane</keyword>
<reference evidence="3 4" key="1">
    <citation type="submission" date="2015-09" db="EMBL/GenBank/DDBJ databases">
        <authorList>
            <consortium name="Swine Surveillance"/>
        </authorList>
    </citation>
    <scope>NUCLEOTIDE SEQUENCE [LARGE SCALE GENOMIC DNA]</scope>
    <source>
        <strain evidence="3 4">CECT 4357</strain>
    </source>
</reference>
<protein>
    <submittedName>
        <fullName evidence="3">Uncharacterized protein</fullName>
    </submittedName>
</protein>
<dbReference type="AlphaFoldDB" id="A0A0P1FLJ9"/>